<dbReference type="RefSeq" id="WP_016492921.1">
    <property type="nucleotide sequence ID" value="NC_021499.1"/>
</dbReference>
<feature type="signal peptide" evidence="1">
    <location>
        <begin position="1"/>
        <end position="27"/>
    </location>
</feature>
<dbReference type="Proteomes" id="UP000015503">
    <property type="component" value="Chromosome"/>
</dbReference>
<evidence type="ECO:0000256" key="1">
    <source>
        <dbReference type="SAM" id="SignalP"/>
    </source>
</evidence>
<dbReference type="PATRIC" id="fig|1245471.3.peg.3065"/>
<reference evidence="2 3" key="1">
    <citation type="journal article" date="2013" name="Genome Announc.">
        <title>Complete Genome Sequence of the Carbazole Degrader Pseudomonas resinovorans Strain CA10 (NBRC 106553).</title>
        <authorList>
            <person name="Shintani M."/>
            <person name="Hosoyama A."/>
            <person name="Ohji S."/>
            <person name="Tsuchikane K."/>
            <person name="Takarada H."/>
            <person name="Yamazoe A."/>
            <person name="Fujita N."/>
            <person name="Nojiri H."/>
        </authorList>
    </citation>
    <scope>NUCLEOTIDE SEQUENCE [LARGE SCALE GENOMIC DNA]</scope>
    <source>
        <strain evidence="2 3">NBRC 106553</strain>
    </source>
</reference>
<evidence type="ECO:0000313" key="2">
    <source>
        <dbReference type="EMBL" id="BAN48775.1"/>
    </source>
</evidence>
<evidence type="ECO:0000313" key="3">
    <source>
        <dbReference type="Proteomes" id="UP000015503"/>
    </source>
</evidence>
<feature type="chain" id="PRO_5004535988" description="Porin domain-containing protein" evidence="1">
    <location>
        <begin position="28"/>
        <end position="383"/>
    </location>
</feature>
<dbReference type="HOGENOM" id="CLU_049147_0_0_6"/>
<accession>S6AJR1</accession>
<organism evidence="2 3">
    <name type="scientific">Metapseudomonas resinovorans NBRC 106553</name>
    <dbReference type="NCBI Taxonomy" id="1245471"/>
    <lineage>
        <taxon>Bacteria</taxon>
        <taxon>Pseudomonadati</taxon>
        <taxon>Pseudomonadota</taxon>
        <taxon>Gammaproteobacteria</taxon>
        <taxon>Pseudomonadales</taxon>
        <taxon>Pseudomonadaceae</taxon>
        <taxon>Metapseudomonas</taxon>
    </lineage>
</organism>
<protein>
    <recommendedName>
        <fullName evidence="4">Porin domain-containing protein</fullName>
    </recommendedName>
</protein>
<evidence type="ECO:0008006" key="4">
    <source>
        <dbReference type="Google" id="ProtNLM"/>
    </source>
</evidence>
<keyword evidence="1" id="KW-0732">Signal</keyword>
<gene>
    <name evidence="2" type="ORF">PCA10_30430</name>
</gene>
<dbReference type="AlphaFoldDB" id="S6AJR1"/>
<dbReference type="STRING" id="1245471.PCA10_30430"/>
<dbReference type="KEGG" id="pre:PCA10_30430"/>
<dbReference type="EMBL" id="AP013068">
    <property type="protein sequence ID" value="BAN48775.1"/>
    <property type="molecule type" value="Genomic_DNA"/>
</dbReference>
<sequence>MTLFRSSPLFLGAPLLGALLNAGPASADSGQYPNVGMDYDATFQYDFTRADHSTPGTSRTTTDGYPDINATFYLRFSTDSQIHLTTELNPINPPNDGEDRFFEDVGLQVNELAYDYQSSRYSFSLGLVQVPIGRAQDAAPGLYTSDFVAVYDLDGMLGGTFAYRFFGDQLGVIETDLTLYRQDTSVLSRPYFQSGQQVDRNDGGPANNGKINSYAVAVNWLAIPALPFLELQAGQMRNQGGDFDGVDGSADDEVVNLASLRYIYAVPRSTDLDTTLSGQYLDVVPFIEYADVDNEGAIPGNDTRYLTTSLTLDYGLWAFGLTRTDKRRPNDTGGGDTHDYLNELSVTYALTGQLSIGVSAGTQKQDGENDNILGLAITYSGGY</sequence>
<name>S6AJR1_METRE</name>
<keyword evidence="3" id="KW-1185">Reference proteome</keyword>
<proteinExistence type="predicted"/>
<dbReference type="OrthoDB" id="6765233at2"/>